<dbReference type="GO" id="GO:0006313">
    <property type="term" value="P:DNA transposition"/>
    <property type="evidence" value="ECO:0007669"/>
    <property type="project" value="InterPro"/>
</dbReference>
<keyword evidence="3" id="KW-1185">Reference proteome</keyword>
<dbReference type="GO" id="GO:0004803">
    <property type="term" value="F:transposase activity"/>
    <property type="evidence" value="ECO:0007669"/>
    <property type="project" value="InterPro"/>
</dbReference>
<reference evidence="2 3" key="1">
    <citation type="submission" date="2019-08" db="EMBL/GenBank/DDBJ databases">
        <title>In-depth cultivation of the pig gut microbiome towards novel bacterial diversity and tailored functional studies.</title>
        <authorList>
            <person name="Wylensek D."/>
            <person name="Hitch T.C.A."/>
            <person name="Clavel T."/>
        </authorList>
    </citation>
    <scope>NUCLEOTIDE SEQUENCE [LARGE SCALE GENOMIC DNA]</scope>
    <source>
        <strain evidence="2 3">SM-530-WT-4B</strain>
    </source>
</reference>
<sequence length="174" mass="19463">MHSTKKGGQWYFGMKVHAGVDAGSGYVHTIIGTSANVHDVTQPHALIREDDGVVSGDSGYLGVEKRQEIREDERLSKVDFRINRRPGSIKTLGVGRSYDRSRESRKLSTRSKVEHLFQIVKRYFGCRKTSYRGIAKNMNKFFVLFGCANLVMCLRAGRTEELSACGAYPITVSV</sequence>
<dbReference type="PANTHER" id="PTHR35604:SF2">
    <property type="entry name" value="TRANSPOSASE INSH FOR INSERTION SEQUENCE ELEMENT IS5A-RELATED"/>
    <property type="match status" value="1"/>
</dbReference>
<dbReference type="Pfam" id="PF01609">
    <property type="entry name" value="DDE_Tnp_1"/>
    <property type="match status" value="1"/>
</dbReference>
<dbReference type="PANTHER" id="PTHR35604">
    <property type="entry name" value="TRANSPOSASE INSH FOR INSERTION SEQUENCE ELEMENT IS5A-RELATED"/>
    <property type="match status" value="1"/>
</dbReference>
<feature type="domain" description="Transposase IS4-like" evidence="1">
    <location>
        <begin position="4"/>
        <end position="150"/>
    </location>
</feature>
<dbReference type="Proteomes" id="UP000473699">
    <property type="component" value="Unassembled WGS sequence"/>
</dbReference>
<protein>
    <submittedName>
        <fullName evidence="2">Transposase</fullName>
    </submittedName>
</protein>
<accession>A0A6L5Y904</accession>
<evidence type="ECO:0000313" key="3">
    <source>
        <dbReference type="Proteomes" id="UP000473699"/>
    </source>
</evidence>
<dbReference type="RefSeq" id="WP_154527896.1">
    <property type="nucleotide sequence ID" value="NZ_VUNH01000001.1"/>
</dbReference>
<name>A0A6L5Y904_9BACT</name>
<evidence type="ECO:0000259" key="1">
    <source>
        <dbReference type="Pfam" id="PF01609"/>
    </source>
</evidence>
<comment type="caution">
    <text evidence="2">The sequence shown here is derived from an EMBL/GenBank/DDBJ whole genome shotgun (WGS) entry which is preliminary data.</text>
</comment>
<evidence type="ECO:0000313" key="2">
    <source>
        <dbReference type="EMBL" id="MST54780.1"/>
    </source>
</evidence>
<dbReference type="EMBL" id="VUNH01000001">
    <property type="protein sequence ID" value="MST54780.1"/>
    <property type="molecule type" value="Genomic_DNA"/>
</dbReference>
<dbReference type="InterPro" id="IPR002559">
    <property type="entry name" value="Transposase_11"/>
</dbReference>
<dbReference type="AlphaFoldDB" id="A0A6L5Y904"/>
<organism evidence="2 3">
    <name type="scientific">Pyramidobacter porci</name>
    <dbReference type="NCBI Taxonomy" id="2605789"/>
    <lineage>
        <taxon>Bacteria</taxon>
        <taxon>Thermotogati</taxon>
        <taxon>Synergistota</taxon>
        <taxon>Synergistia</taxon>
        <taxon>Synergistales</taxon>
        <taxon>Dethiosulfovibrionaceae</taxon>
        <taxon>Pyramidobacter</taxon>
    </lineage>
</organism>
<gene>
    <name evidence="2" type="ORF">FYJ74_01775</name>
</gene>
<dbReference type="GO" id="GO:0003677">
    <property type="term" value="F:DNA binding"/>
    <property type="evidence" value="ECO:0007669"/>
    <property type="project" value="InterPro"/>
</dbReference>
<proteinExistence type="predicted"/>